<dbReference type="PRINTS" id="PR00081">
    <property type="entry name" value="GDHRDH"/>
</dbReference>
<evidence type="ECO:0000256" key="1">
    <source>
        <dbReference type="ARBA" id="ARBA00006484"/>
    </source>
</evidence>
<dbReference type="Gene3D" id="3.40.50.720">
    <property type="entry name" value="NAD(P)-binding Rossmann-like Domain"/>
    <property type="match status" value="1"/>
</dbReference>
<dbReference type="GO" id="GO:0016491">
    <property type="term" value="F:oxidoreductase activity"/>
    <property type="evidence" value="ECO:0007669"/>
    <property type="project" value="UniProtKB-KW"/>
</dbReference>
<protein>
    <submittedName>
        <fullName evidence="3">SDR family NAD(P)-dependent oxidoreductase</fullName>
    </submittedName>
</protein>
<evidence type="ECO:0000256" key="2">
    <source>
        <dbReference type="ARBA" id="ARBA00023002"/>
    </source>
</evidence>
<dbReference type="Proteomes" id="UP000477849">
    <property type="component" value="Unassembled WGS sequence"/>
</dbReference>
<evidence type="ECO:0000313" key="4">
    <source>
        <dbReference type="Proteomes" id="UP000477849"/>
    </source>
</evidence>
<dbReference type="InterPro" id="IPR020904">
    <property type="entry name" value="Sc_DH/Rdtase_CS"/>
</dbReference>
<dbReference type="InterPro" id="IPR036291">
    <property type="entry name" value="NAD(P)-bd_dom_sf"/>
</dbReference>
<gene>
    <name evidence="3" type="ORF">G6N76_19140</name>
</gene>
<keyword evidence="2" id="KW-0560">Oxidoreductase</keyword>
<comment type="similarity">
    <text evidence="1">Belongs to the short-chain dehydrogenases/reductases (SDR) family.</text>
</comment>
<dbReference type="SUPFAM" id="SSF51735">
    <property type="entry name" value="NAD(P)-binding Rossmann-fold domains"/>
    <property type="match status" value="1"/>
</dbReference>
<dbReference type="GO" id="GO:0016020">
    <property type="term" value="C:membrane"/>
    <property type="evidence" value="ECO:0007669"/>
    <property type="project" value="TreeGrafter"/>
</dbReference>
<accession>A0A6M1RWA4</accession>
<keyword evidence="4" id="KW-1185">Reference proteome</keyword>
<name>A0A6M1RWA4_9HYPH</name>
<dbReference type="PANTHER" id="PTHR44196:SF1">
    <property type="entry name" value="DEHYDROGENASE_REDUCTASE SDR FAMILY MEMBER 7B"/>
    <property type="match status" value="1"/>
</dbReference>
<dbReference type="EMBL" id="JAAKZH010000007">
    <property type="protein sequence ID" value="NGO65792.1"/>
    <property type="molecule type" value="Genomic_DNA"/>
</dbReference>
<organism evidence="3 4">
    <name type="scientific">Rhizobium daejeonense</name>
    <dbReference type="NCBI Taxonomy" id="240521"/>
    <lineage>
        <taxon>Bacteria</taxon>
        <taxon>Pseudomonadati</taxon>
        <taxon>Pseudomonadota</taxon>
        <taxon>Alphaproteobacteria</taxon>
        <taxon>Hyphomicrobiales</taxon>
        <taxon>Rhizobiaceae</taxon>
        <taxon>Rhizobium/Agrobacterium group</taxon>
        <taxon>Rhizobium</taxon>
    </lineage>
</organism>
<dbReference type="AlphaFoldDB" id="A0A6M1RWA4"/>
<proteinExistence type="inferred from homology"/>
<sequence>MEMSDNQKTAWIIGASSGIGRALALKLARDGWRVAVSARRADALADLAREAGSCIQVFPLDICDPEAVSKISAAVRQEMGPLALFVQAAGTYTRDTPSAFDASAMRRMVDLNLIGTAHCLEAVIPILIADGGGRIALVASVSGYAGLPGGGVYGATKSALITLAEAMAPDLARHGVAVSIVNPGFVRTPLTDLNDFPMPFIVSAEAAADHICKGLRKGSFEIAFPWQMVFGLKLLRLLPYPLFFALTRRMLRQG</sequence>
<dbReference type="PANTHER" id="PTHR44196">
    <property type="entry name" value="DEHYDROGENASE/REDUCTASE SDR FAMILY MEMBER 7B"/>
    <property type="match status" value="1"/>
</dbReference>
<reference evidence="3 4" key="1">
    <citation type="submission" date="2020-02" db="EMBL/GenBank/DDBJ databases">
        <title>Genome sequence of the type strain CCBAU10050 of Rhizobium daejeonense.</title>
        <authorList>
            <person name="Gao J."/>
            <person name="Sun J."/>
        </authorList>
    </citation>
    <scope>NUCLEOTIDE SEQUENCE [LARGE SCALE GENOMIC DNA]</scope>
    <source>
        <strain evidence="3 4">CCBAU10050</strain>
    </source>
</reference>
<dbReference type="InterPro" id="IPR002347">
    <property type="entry name" value="SDR_fam"/>
</dbReference>
<evidence type="ECO:0000313" key="3">
    <source>
        <dbReference type="EMBL" id="NGO65792.1"/>
    </source>
</evidence>
<comment type="caution">
    <text evidence="3">The sequence shown here is derived from an EMBL/GenBank/DDBJ whole genome shotgun (WGS) entry which is preliminary data.</text>
</comment>
<dbReference type="PROSITE" id="PS00061">
    <property type="entry name" value="ADH_SHORT"/>
    <property type="match status" value="1"/>
</dbReference>
<dbReference type="Pfam" id="PF00106">
    <property type="entry name" value="adh_short"/>
    <property type="match status" value="1"/>
</dbReference>